<comment type="subcellular location">
    <subcellularLocation>
        <location evidence="1">Membrane</location>
        <topology evidence="1">Single-pass type I membrane protein</topology>
    </subcellularLocation>
</comment>
<dbReference type="Pfam" id="PF12819">
    <property type="entry name" value="Malectin_like"/>
    <property type="match status" value="1"/>
</dbReference>
<evidence type="ECO:0000256" key="6">
    <source>
        <dbReference type="ARBA" id="ARBA00022741"/>
    </source>
</evidence>
<name>A0ABD3KZ65_EUCGL</name>
<keyword evidence="8 11" id="KW-1133">Transmembrane helix</keyword>
<dbReference type="GO" id="GO:0016020">
    <property type="term" value="C:membrane"/>
    <property type="evidence" value="ECO:0007669"/>
    <property type="project" value="UniProtKB-SubCell"/>
</dbReference>
<reference evidence="14 15" key="1">
    <citation type="submission" date="2024-11" db="EMBL/GenBank/DDBJ databases">
        <title>Chromosome-level genome assembly of Eucalyptus globulus Labill. provides insights into its genome evolution.</title>
        <authorList>
            <person name="Li X."/>
        </authorList>
    </citation>
    <scope>NUCLEOTIDE SEQUENCE [LARGE SCALE GENOMIC DNA]</scope>
    <source>
        <strain evidence="14">CL2024</strain>
        <tissue evidence="14">Fresh tender leaves</tissue>
    </source>
</reference>
<evidence type="ECO:0000256" key="8">
    <source>
        <dbReference type="ARBA" id="ARBA00022989"/>
    </source>
</evidence>
<comment type="caution">
    <text evidence="14">The sequence shown here is derived from an EMBL/GenBank/DDBJ whole genome shotgun (WGS) entry which is preliminary data.</text>
</comment>
<keyword evidence="3" id="KW-0808">Transferase</keyword>
<keyword evidence="7" id="KW-0067">ATP-binding</keyword>
<feature type="chain" id="PRO_5044828392" description="Malectin-like domain-containing protein" evidence="12">
    <location>
        <begin position="25"/>
        <end position="473"/>
    </location>
</feature>
<evidence type="ECO:0000256" key="10">
    <source>
        <dbReference type="ARBA" id="ARBA00023180"/>
    </source>
</evidence>
<dbReference type="Proteomes" id="UP001634007">
    <property type="component" value="Unassembled WGS sequence"/>
</dbReference>
<organism evidence="14 15">
    <name type="scientific">Eucalyptus globulus</name>
    <name type="common">Tasmanian blue gum</name>
    <dbReference type="NCBI Taxonomy" id="34317"/>
    <lineage>
        <taxon>Eukaryota</taxon>
        <taxon>Viridiplantae</taxon>
        <taxon>Streptophyta</taxon>
        <taxon>Embryophyta</taxon>
        <taxon>Tracheophyta</taxon>
        <taxon>Spermatophyta</taxon>
        <taxon>Magnoliopsida</taxon>
        <taxon>eudicotyledons</taxon>
        <taxon>Gunneridae</taxon>
        <taxon>Pentapetalae</taxon>
        <taxon>rosids</taxon>
        <taxon>malvids</taxon>
        <taxon>Myrtales</taxon>
        <taxon>Myrtaceae</taxon>
        <taxon>Myrtoideae</taxon>
        <taxon>Eucalypteae</taxon>
        <taxon>Eucalyptus</taxon>
    </lineage>
</organism>
<evidence type="ECO:0000256" key="11">
    <source>
        <dbReference type="SAM" id="Phobius"/>
    </source>
</evidence>
<dbReference type="FunFam" id="2.60.120.430:FF:000001">
    <property type="entry name" value="Receptor-like protein kinase FERONIA"/>
    <property type="match status" value="1"/>
</dbReference>
<keyword evidence="4 11" id="KW-0812">Transmembrane</keyword>
<keyword evidence="2" id="KW-0418">Kinase</keyword>
<feature type="domain" description="Malectin-like" evidence="13">
    <location>
        <begin position="38"/>
        <end position="394"/>
    </location>
</feature>
<gene>
    <name evidence="14" type="ORF">ACJRO7_018780</name>
</gene>
<evidence type="ECO:0000313" key="14">
    <source>
        <dbReference type="EMBL" id="KAL3743558.1"/>
    </source>
</evidence>
<dbReference type="GO" id="GO:0005524">
    <property type="term" value="F:ATP binding"/>
    <property type="evidence" value="ECO:0007669"/>
    <property type="project" value="UniProtKB-KW"/>
</dbReference>
<keyword evidence="10" id="KW-0325">Glycoprotein</keyword>
<evidence type="ECO:0000259" key="13">
    <source>
        <dbReference type="Pfam" id="PF12819"/>
    </source>
</evidence>
<proteinExistence type="predicted"/>
<keyword evidence="2" id="KW-0723">Serine/threonine-protein kinase</keyword>
<feature type="transmembrane region" description="Helical" evidence="11">
    <location>
        <begin position="420"/>
        <end position="440"/>
    </location>
</feature>
<evidence type="ECO:0000256" key="9">
    <source>
        <dbReference type="ARBA" id="ARBA00023136"/>
    </source>
</evidence>
<keyword evidence="5 12" id="KW-0732">Signal</keyword>
<evidence type="ECO:0000256" key="7">
    <source>
        <dbReference type="ARBA" id="ARBA00022840"/>
    </source>
</evidence>
<dbReference type="InterPro" id="IPR024788">
    <property type="entry name" value="Malectin-like_Carb-bd_dom"/>
</dbReference>
<dbReference type="PANTHER" id="PTHR34590">
    <property type="entry name" value="OS03G0124300 PROTEIN-RELATED"/>
    <property type="match status" value="1"/>
</dbReference>
<evidence type="ECO:0000256" key="4">
    <source>
        <dbReference type="ARBA" id="ARBA00022692"/>
    </source>
</evidence>
<dbReference type="InterPro" id="IPR045272">
    <property type="entry name" value="ANXUR1/2-like"/>
</dbReference>
<dbReference type="EMBL" id="JBJKBG010000004">
    <property type="protein sequence ID" value="KAL3743558.1"/>
    <property type="molecule type" value="Genomic_DNA"/>
</dbReference>
<evidence type="ECO:0000313" key="15">
    <source>
        <dbReference type="Proteomes" id="UP001634007"/>
    </source>
</evidence>
<dbReference type="AlphaFoldDB" id="A0ABD3KZ65"/>
<keyword evidence="9 11" id="KW-0472">Membrane</keyword>
<dbReference type="GO" id="GO:0004674">
    <property type="term" value="F:protein serine/threonine kinase activity"/>
    <property type="evidence" value="ECO:0007669"/>
    <property type="project" value="UniProtKB-KW"/>
</dbReference>
<evidence type="ECO:0000256" key="1">
    <source>
        <dbReference type="ARBA" id="ARBA00004479"/>
    </source>
</evidence>
<evidence type="ECO:0000256" key="3">
    <source>
        <dbReference type="ARBA" id="ARBA00022679"/>
    </source>
</evidence>
<sequence length="473" mass="51962">MEAFPKLDPRSFLLLCACALPALALSFPFSPVDNYLLNCGSSVDAVVDNRAFLGDAPGSGGSRVLASTRTISLNDASPALGTPQIYHTARAFARPSKYVFEVRDRGTHMVRLHFRRFDSSRVELGDVRFHVLVDGYVVLSNFSGESGSRPVIKEYLIWVDAEKLVLTFVPAGRSKFGFVNAIEVISAPKDLILETAQLVDGGKLVNFNGLNQQALEVSYRVSVGGPKVTPFNDSLWRTWVPDDAYLKSTYGSERVLFGGRIKYQEGGASREVGPDNMYNSARVIKSTNATVPNVNMTWVFPVTGDYKYLVRLHFCDIASISLELLYFNVYVNGFLVSKDFDLSRVANEVLAAPFYADFIVEGDNLGILSVSIGPSNYSFAHAIDGILNGVEIMKLNNSMGSLDGEVCGGFILKSWPRGNMGVVVPLVAVICLLLSISVVMRWRTTGVSQTVAWTKLPTDMTELSLKQARQQFR</sequence>
<evidence type="ECO:0000256" key="5">
    <source>
        <dbReference type="ARBA" id="ARBA00022729"/>
    </source>
</evidence>
<keyword evidence="6" id="KW-0547">Nucleotide-binding</keyword>
<evidence type="ECO:0000256" key="2">
    <source>
        <dbReference type="ARBA" id="ARBA00022527"/>
    </source>
</evidence>
<protein>
    <recommendedName>
        <fullName evidence="13">Malectin-like domain-containing protein</fullName>
    </recommendedName>
</protein>
<accession>A0ABD3KZ65</accession>
<dbReference type="PANTHER" id="PTHR34590:SF6">
    <property type="entry name" value="RECEPTOR-LIKE KINASE"/>
    <property type="match status" value="1"/>
</dbReference>
<dbReference type="Gene3D" id="2.60.120.430">
    <property type="entry name" value="Galactose-binding lectin"/>
    <property type="match status" value="2"/>
</dbReference>
<feature type="signal peptide" evidence="12">
    <location>
        <begin position="1"/>
        <end position="24"/>
    </location>
</feature>
<keyword evidence="15" id="KW-1185">Reference proteome</keyword>
<evidence type="ECO:0000256" key="12">
    <source>
        <dbReference type="SAM" id="SignalP"/>
    </source>
</evidence>